<evidence type="ECO:0000256" key="1">
    <source>
        <dbReference type="SAM" id="MobiDB-lite"/>
    </source>
</evidence>
<organism evidence="2 3">
    <name type="scientific">Patella caerulea</name>
    <name type="common">Rayed Mediterranean limpet</name>
    <dbReference type="NCBI Taxonomy" id="87958"/>
    <lineage>
        <taxon>Eukaryota</taxon>
        <taxon>Metazoa</taxon>
        <taxon>Spiralia</taxon>
        <taxon>Lophotrochozoa</taxon>
        <taxon>Mollusca</taxon>
        <taxon>Gastropoda</taxon>
        <taxon>Patellogastropoda</taxon>
        <taxon>Patelloidea</taxon>
        <taxon>Patellidae</taxon>
        <taxon>Patella</taxon>
    </lineage>
</organism>
<dbReference type="AlphaFoldDB" id="A0AAN8JYZ8"/>
<feature type="region of interest" description="Disordered" evidence="1">
    <location>
        <begin position="1"/>
        <end position="20"/>
    </location>
</feature>
<evidence type="ECO:0000313" key="2">
    <source>
        <dbReference type="EMBL" id="KAK6185800.1"/>
    </source>
</evidence>
<dbReference type="EMBL" id="JAZGQO010000006">
    <property type="protein sequence ID" value="KAK6185800.1"/>
    <property type="molecule type" value="Genomic_DNA"/>
</dbReference>
<sequence length="98" mass="11192">MSAEDMLESSMENSENAREGNFAYNHTDAISQIEDINKQLNELKTSLCKSIVKCHLLEVDLASQFNPHMIQTLRQTEKDCSHCSKKLEFHFSNSVITN</sequence>
<gene>
    <name evidence="2" type="ORF">SNE40_007950</name>
</gene>
<reference evidence="2 3" key="1">
    <citation type="submission" date="2024-01" db="EMBL/GenBank/DDBJ databases">
        <title>The genome of the rayed Mediterranean limpet Patella caerulea (Linnaeus, 1758).</title>
        <authorList>
            <person name="Anh-Thu Weber A."/>
            <person name="Halstead-Nussloch G."/>
        </authorList>
    </citation>
    <scope>NUCLEOTIDE SEQUENCE [LARGE SCALE GENOMIC DNA]</scope>
    <source>
        <strain evidence="2">AATW-2023a</strain>
        <tissue evidence="2">Whole specimen</tissue>
    </source>
</reference>
<evidence type="ECO:0000313" key="3">
    <source>
        <dbReference type="Proteomes" id="UP001347796"/>
    </source>
</evidence>
<protein>
    <submittedName>
        <fullName evidence="2">Uncharacterized protein</fullName>
    </submittedName>
</protein>
<dbReference type="Proteomes" id="UP001347796">
    <property type="component" value="Unassembled WGS sequence"/>
</dbReference>
<proteinExistence type="predicted"/>
<comment type="caution">
    <text evidence="2">The sequence shown here is derived from an EMBL/GenBank/DDBJ whole genome shotgun (WGS) entry which is preliminary data.</text>
</comment>
<keyword evidence="3" id="KW-1185">Reference proteome</keyword>
<accession>A0AAN8JYZ8</accession>
<name>A0AAN8JYZ8_PATCE</name>